<organism evidence="8 9">
    <name type="scientific">Jiangella alkaliphila</name>
    <dbReference type="NCBI Taxonomy" id="419479"/>
    <lineage>
        <taxon>Bacteria</taxon>
        <taxon>Bacillati</taxon>
        <taxon>Actinomycetota</taxon>
        <taxon>Actinomycetes</taxon>
        <taxon>Jiangellales</taxon>
        <taxon>Jiangellaceae</taxon>
        <taxon>Jiangella</taxon>
    </lineage>
</organism>
<dbReference type="InterPro" id="IPR050808">
    <property type="entry name" value="Phage_Integrase"/>
</dbReference>
<evidence type="ECO:0000256" key="4">
    <source>
        <dbReference type="ARBA" id="ARBA00023172"/>
    </source>
</evidence>
<dbReference type="SUPFAM" id="SSF56349">
    <property type="entry name" value="DNA breaking-rejoining enzymes"/>
    <property type="match status" value="1"/>
</dbReference>
<dbReference type="AlphaFoldDB" id="A0A1H2H2X9"/>
<name>A0A1H2H2X9_9ACTN</name>
<reference evidence="9" key="1">
    <citation type="submission" date="2016-10" db="EMBL/GenBank/DDBJ databases">
        <authorList>
            <person name="Varghese N."/>
            <person name="Submissions S."/>
        </authorList>
    </citation>
    <scope>NUCLEOTIDE SEQUENCE [LARGE SCALE GENOMIC DNA]</scope>
    <source>
        <strain evidence="9">DSM 45079</strain>
    </source>
</reference>
<keyword evidence="4" id="KW-0233">DNA recombination</keyword>
<evidence type="ECO:0000256" key="6">
    <source>
        <dbReference type="SAM" id="MobiDB-lite"/>
    </source>
</evidence>
<dbReference type="Gene3D" id="1.10.443.10">
    <property type="entry name" value="Intergrase catalytic core"/>
    <property type="match status" value="1"/>
</dbReference>
<evidence type="ECO:0000256" key="1">
    <source>
        <dbReference type="ARBA" id="ARBA00008857"/>
    </source>
</evidence>
<feature type="region of interest" description="Disordered" evidence="6">
    <location>
        <begin position="455"/>
        <end position="493"/>
    </location>
</feature>
<gene>
    <name evidence="8" type="ORF">SAMN04488563_0800</name>
</gene>
<feature type="compositionally biased region" description="Polar residues" evidence="6">
    <location>
        <begin position="468"/>
        <end position="483"/>
    </location>
</feature>
<dbReference type="PROSITE" id="PS51900">
    <property type="entry name" value="CB"/>
    <property type="match status" value="1"/>
</dbReference>
<dbReference type="GO" id="GO:0003677">
    <property type="term" value="F:DNA binding"/>
    <property type="evidence" value="ECO:0007669"/>
    <property type="project" value="UniProtKB-UniRule"/>
</dbReference>
<dbReference type="GO" id="GO:0015074">
    <property type="term" value="P:DNA integration"/>
    <property type="evidence" value="ECO:0007669"/>
    <property type="project" value="UniProtKB-KW"/>
</dbReference>
<evidence type="ECO:0000256" key="3">
    <source>
        <dbReference type="ARBA" id="ARBA00023125"/>
    </source>
</evidence>
<proteinExistence type="inferred from homology"/>
<dbReference type="InterPro" id="IPR010998">
    <property type="entry name" value="Integrase_recombinase_N"/>
</dbReference>
<feature type="domain" description="Core-binding (CB)" evidence="7">
    <location>
        <begin position="64"/>
        <end position="144"/>
    </location>
</feature>
<evidence type="ECO:0000313" key="8">
    <source>
        <dbReference type="EMBL" id="SDU25928.1"/>
    </source>
</evidence>
<dbReference type="PANTHER" id="PTHR30629">
    <property type="entry name" value="PROPHAGE INTEGRASE"/>
    <property type="match status" value="1"/>
</dbReference>
<dbReference type="OrthoDB" id="4529782at2"/>
<feature type="compositionally biased region" description="Basic residues" evidence="6">
    <location>
        <begin position="156"/>
        <end position="165"/>
    </location>
</feature>
<feature type="region of interest" description="Disordered" evidence="6">
    <location>
        <begin position="151"/>
        <end position="175"/>
    </location>
</feature>
<accession>A0A1H2H2X9</accession>
<dbReference type="Gene3D" id="1.10.150.130">
    <property type="match status" value="1"/>
</dbReference>
<evidence type="ECO:0000256" key="5">
    <source>
        <dbReference type="PROSITE-ProRule" id="PRU01248"/>
    </source>
</evidence>
<dbReference type="RefSeq" id="WP_052762002.1">
    <property type="nucleotide sequence ID" value="NZ_KQ061219.1"/>
</dbReference>
<evidence type="ECO:0000259" key="7">
    <source>
        <dbReference type="PROSITE" id="PS51900"/>
    </source>
</evidence>
<keyword evidence="3 5" id="KW-0238">DNA-binding</keyword>
<dbReference type="InterPro" id="IPR011010">
    <property type="entry name" value="DNA_brk_join_enz"/>
</dbReference>
<dbReference type="STRING" id="419479.SAMN04488563_0800"/>
<sequence length="493" mass="55735">MGYAEKRDGYYVGRYSAGHGSWPLVKTEEGETIRFPTKRAAVTAANDEEAKRRQGRRILSRGPITFGDWANAWYKDLDLAQSTMQNYRHHLEEHLLPEFEDDLLTDITTGRIGEWERKERRAGYSQSSVRTWRTTLSTILGDAADEELIDANPAVRSRRRGRRAGRRQDRGPEKATTSSLGALLIAERAAILSGRNDEFAAIQLVYWTGLRWGELVGLEARFVRPGTLRVEWQLWEDDTGNFHRLPPKDDSYRDIDLPSWLTGLVNDHLSHNAAQPCPCHGNRYLFPGQRSVHPRRSSFSDWIFDPATTGWFPSRGQRAPRRPVPVAAETWPGSVERGRGNAARASACWLPIEPDLTPHGLRHSHKTLMVEHRVPEILSHERLGHQLEGIGGVYSHITGTMRDDLMDLLTTEWHAALAARYAMHPTSPVTALNELLREQAGPSPLDSSITLNERQPDRLRSRRPALKQSAQRATIHRVNSPNEATRGLDPPTL</sequence>
<dbReference type="InterPro" id="IPR004107">
    <property type="entry name" value="Integrase_SAM-like_N"/>
</dbReference>
<evidence type="ECO:0000313" key="9">
    <source>
        <dbReference type="Proteomes" id="UP000182977"/>
    </source>
</evidence>
<dbReference type="Pfam" id="PF14659">
    <property type="entry name" value="Phage_int_SAM_3"/>
    <property type="match status" value="1"/>
</dbReference>
<dbReference type="Proteomes" id="UP000182977">
    <property type="component" value="Chromosome I"/>
</dbReference>
<dbReference type="InterPro" id="IPR013762">
    <property type="entry name" value="Integrase-like_cat_sf"/>
</dbReference>
<dbReference type="PANTHER" id="PTHR30629:SF2">
    <property type="entry name" value="PROPHAGE INTEGRASE INTS-RELATED"/>
    <property type="match status" value="1"/>
</dbReference>
<evidence type="ECO:0000256" key="2">
    <source>
        <dbReference type="ARBA" id="ARBA00022908"/>
    </source>
</evidence>
<dbReference type="EMBL" id="LT629791">
    <property type="protein sequence ID" value="SDU25928.1"/>
    <property type="molecule type" value="Genomic_DNA"/>
</dbReference>
<comment type="similarity">
    <text evidence="1">Belongs to the 'phage' integrase family.</text>
</comment>
<dbReference type="InterPro" id="IPR044068">
    <property type="entry name" value="CB"/>
</dbReference>
<keyword evidence="2" id="KW-0229">DNA integration</keyword>
<dbReference type="GO" id="GO:0006310">
    <property type="term" value="P:DNA recombination"/>
    <property type="evidence" value="ECO:0007669"/>
    <property type="project" value="UniProtKB-KW"/>
</dbReference>
<protein>
    <submittedName>
        <fullName evidence="8">Site-specific recombinase XerD</fullName>
    </submittedName>
</protein>
<keyword evidence="9" id="KW-1185">Reference proteome</keyword>